<evidence type="ECO:0000313" key="5">
    <source>
        <dbReference type="Proteomes" id="UP000660380"/>
    </source>
</evidence>
<feature type="transmembrane region" description="Helical" evidence="2">
    <location>
        <begin position="60"/>
        <end position="76"/>
    </location>
</feature>
<accession>A0ABR8GTJ7</accession>
<evidence type="ECO:0008006" key="6">
    <source>
        <dbReference type="Google" id="ProtNLM"/>
    </source>
</evidence>
<comment type="caution">
    <text evidence="4">The sequence shown here is derived from an EMBL/GenBank/DDBJ whole genome shotgun (WGS) entry which is preliminary data.</text>
</comment>
<organism evidence="4 5">
    <name type="scientific">Scytonema hofmannii FACHB-248</name>
    <dbReference type="NCBI Taxonomy" id="1842502"/>
    <lineage>
        <taxon>Bacteria</taxon>
        <taxon>Bacillati</taxon>
        <taxon>Cyanobacteriota</taxon>
        <taxon>Cyanophyceae</taxon>
        <taxon>Nostocales</taxon>
        <taxon>Scytonemataceae</taxon>
        <taxon>Scytonema</taxon>
    </lineage>
</organism>
<dbReference type="RefSeq" id="WP_029638686.1">
    <property type="nucleotide sequence ID" value="NZ_JACJTA010000048.1"/>
</dbReference>
<feature type="region of interest" description="Disordered" evidence="1">
    <location>
        <begin position="77"/>
        <end position="100"/>
    </location>
</feature>
<name>A0ABR8GTJ7_9CYAN</name>
<evidence type="ECO:0000313" key="4">
    <source>
        <dbReference type="EMBL" id="MBD2606814.1"/>
    </source>
</evidence>
<feature type="region of interest" description="Disordered" evidence="1">
    <location>
        <begin position="28"/>
        <end position="51"/>
    </location>
</feature>
<keyword evidence="3" id="KW-0732">Signal</keyword>
<protein>
    <recommendedName>
        <fullName evidence="6">WGxxGxxG-CTERM domain-containing protein</fullName>
    </recommendedName>
</protein>
<gene>
    <name evidence="4" type="ORF">H6G81_20335</name>
</gene>
<feature type="signal peptide" evidence="3">
    <location>
        <begin position="1"/>
        <end position="29"/>
    </location>
</feature>
<reference evidence="4 5" key="1">
    <citation type="journal article" date="2020" name="ISME J.">
        <title>Comparative genomics reveals insights into cyanobacterial evolution and habitat adaptation.</title>
        <authorList>
            <person name="Chen M.Y."/>
            <person name="Teng W.K."/>
            <person name="Zhao L."/>
            <person name="Hu C.X."/>
            <person name="Zhou Y.K."/>
            <person name="Han B.P."/>
            <person name="Song L.R."/>
            <person name="Shu W.S."/>
        </authorList>
    </citation>
    <scope>NUCLEOTIDE SEQUENCE [LARGE SCALE GENOMIC DNA]</scope>
    <source>
        <strain evidence="4 5">FACHB-248</strain>
    </source>
</reference>
<keyword evidence="5" id="KW-1185">Reference proteome</keyword>
<evidence type="ECO:0000256" key="2">
    <source>
        <dbReference type="SAM" id="Phobius"/>
    </source>
</evidence>
<dbReference type="Proteomes" id="UP000660380">
    <property type="component" value="Unassembled WGS sequence"/>
</dbReference>
<keyword evidence="2" id="KW-1133">Transmembrane helix</keyword>
<dbReference type="EMBL" id="JACJTA010000048">
    <property type="protein sequence ID" value="MBD2606814.1"/>
    <property type="molecule type" value="Genomic_DNA"/>
</dbReference>
<feature type="compositionally biased region" description="Basic and acidic residues" evidence="1">
    <location>
        <begin position="78"/>
        <end position="88"/>
    </location>
</feature>
<keyword evidence="2" id="KW-0812">Transmembrane</keyword>
<keyword evidence="2" id="KW-0472">Membrane</keyword>
<evidence type="ECO:0000256" key="3">
    <source>
        <dbReference type="SAM" id="SignalP"/>
    </source>
</evidence>
<feature type="compositionally biased region" description="Low complexity" evidence="1">
    <location>
        <begin position="35"/>
        <end position="51"/>
    </location>
</feature>
<proteinExistence type="predicted"/>
<dbReference type="NCBIfam" id="NF041742">
    <property type="entry name" value="WGxxGxxG_fam"/>
    <property type="match status" value="1"/>
</dbReference>
<feature type="chain" id="PRO_5047366470" description="WGxxGxxG-CTERM domain-containing protein" evidence="3">
    <location>
        <begin position="30"/>
        <end position="100"/>
    </location>
</feature>
<sequence>MKSNLTKAIGAGIFALGMTMLPLTLPVQAQSNGGTTNTTPDTTTTTAPTTTTYERDDFDWGWLGLIGLLGLGGLAGKNRRDDATRYRDPNAVGTSTTYRE</sequence>
<evidence type="ECO:0000256" key="1">
    <source>
        <dbReference type="SAM" id="MobiDB-lite"/>
    </source>
</evidence>